<name>X1Q8M3_9ZZZZ</name>
<accession>X1Q8M3</accession>
<organism evidence="1">
    <name type="scientific">marine sediment metagenome</name>
    <dbReference type="NCBI Taxonomy" id="412755"/>
    <lineage>
        <taxon>unclassified sequences</taxon>
        <taxon>metagenomes</taxon>
        <taxon>ecological metagenomes</taxon>
    </lineage>
</organism>
<protein>
    <submittedName>
        <fullName evidence="1">Uncharacterized protein</fullName>
    </submittedName>
</protein>
<reference evidence="1" key="1">
    <citation type="journal article" date="2014" name="Front. Microbiol.">
        <title>High frequency of phylogenetically diverse reductive dehalogenase-homologous genes in deep subseafloor sedimentary metagenomes.</title>
        <authorList>
            <person name="Kawai M."/>
            <person name="Futagami T."/>
            <person name="Toyoda A."/>
            <person name="Takaki Y."/>
            <person name="Nishi S."/>
            <person name="Hori S."/>
            <person name="Arai W."/>
            <person name="Tsubouchi T."/>
            <person name="Morono Y."/>
            <person name="Uchiyama I."/>
            <person name="Ito T."/>
            <person name="Fujiyama A."/>
            <person name="Inagaki F."/>
            <person name="Takami H."/>
        </authorList>
    </citation>
    <scope>NUCLEOTIDE SEQUENCE</scope>
    <source>
        <strain evidence="1">Expedition CK06-06</strain>
    </source>
</reference>
<dbReference type="AlphaFoldDB" id="X1Q8M3"/>
<sequence length="80" mass="9454">IRHLPIKNANPNHKKDLSEKVQTIIHSLIDRNGKLDDKAIHLLREIDEIIFKLYDITDDERELIISTIKNQVGFYKKVYD</sequence>
<comment type="caution">
    <text evidence="1">The sequence shown here is derived from an EMBL/GenBank/DDBJ whole genome shotgun (WGS) entry which is preliminary data.</text>
</comment>
<evidence type="ECO:0000313" key="1">
    <source>
        <dbReference type="EMBL" id="GAI64563.1"/>
    </source>
</evidence>
<proteinExistence type="predicted"/>
<gene>
    <name evidence="1" type="ORF">S12H4_01976</name>
</gene>
<dbReference type="EMBL" id="BARW01000441">
    <property type="protein sequence ID" value="GAI64563.1"/>
    <property type="molecule type" value="Genomic_DNA"/>
</dbReference>
<feature type="non-terminal residue" evidence="1">
    <location>
        <position position="1"/>
    </location>
</feature>